<feature type="region of interest" description="Disordered" evidence="1">
    <location>
        <begin position="294"/>
        <end position="368"/>
    </location>
</feature>
<dbReference type="EMBL" id="JACHJT010000001">
    <property type="protein sequence ID" value="MBB4933641.1"/>
    <property type="molecule type" value="Genomic_DNA"/>
</dbReference>
<feature type="transmembrane region" description="Helical" evidence="2">
    <location>
        <begin position="371"/>
        <end position="392"/>
    </location>
</feature>
<feature type="region of interest" description="Disordered" evidence="1">
    <location>
        <begin position="240"/>
        <end position="270"/>
    </location>
</feature>
<dbReference type="InterPro" id="IPR023849">
    <property type="entry name" value="TQXA_dom"/>
</dbReference>
<organism evidence="5 6">
    <name type="scientific">Lipingzhangella halophila</name>
    <dbReference type="NCBI Taxonomy" id="1783352"/>
    <lineage>
        <taxon>Bacteria</taxon>
        <taxon>Bacillati</taxon>
        <taxon>Actinomycetota</taxon>
        <taxon>Actinomycetes</taxon>
        <taxon>Streptosporangiales</taxon>
        <taxon>Nocardiopsidaceae</taxon>
        <taxon>Lipingzhangella</taxon>
    </lineage>
</organism>
<feature type="signal peptide" evidence="3">
    <location>
        <begin position="1"/>
        <end position="41"/>
    </location>
</feature>
<dbReference type="InterPro" id="IPR013552">
    <property type="entry name" value="Thioester_dom"/>
</dbReference>
<keyword evidence="3" id="KW-0732">Signal</keyword>
<evidence type="ECO:0000313" key="6">
    <source>
        <dbReference type="Proteomes" id="UP000523007"/>
    </source>
</evidence>
<feature type="domain" description="Thioester" evidence="4">
    <location>
        <begin position="82"/>
        <end position="184"/>
    </location>
</feature>
<accession>A0A7W7RLE7</accession>
<dbReference type="Pfam" id="PF08341">
    <property type="entry name" value="TED"/>
    <property type="match status" value="1"/>
</dbReference>
<dbReference type="Proteomes" id="UP000523007">
    <property type="component" value="Unassembled WGS sequence"/>
</dbReference>
<name>A0A7W7RLE7_9ACTN</name>
<keyword evidence="6" id="KW-1185">Reference proteome</keyword>
<feature type="chain" id="PRO_5031281123" evidence="3">
    <location>
        <begin position="42"/>
        <end position="403"/>
    </location>
</feature>
<dbReference type="RefSeq" id="WP_246437253.1">
    <property type="nucleotide sequence ID" value="NZ_JACHJT010000001.1"/>
</dbReference>
<evidence type="ECO:0000256" key="2">
    <source>
        <dbReference type="SAM" id="Phobius"/>
    </source>
</evidence>
<gene>
    <name evidence="5" type="ORF">F4561_004461</name>
</gene>
<evidence type="ECO:0000256" key="1">
    <source>
        <dbReference type="SAM" id="MobiDB-lite"/>
    </source>
</evidence>
<dbReference type="NCBIfam" id="TIGR03934">
    <property type="entry name" value="TQXA_dom"/>
    <property type="match status" value="1"/>
</dbReference>
<dbReference type="AlphaFoldDB" id="A0A7W7RLE7"/>
<keyword evidence="2" id="KW-1133">Transmembrane helix</keyword>
<comment type="caution">
    <text evidence="5">The sequence shown here is derived from an EMBL/GenBank/DDBJ whole genome shotgun (WGS) entry which is preliminary data.</text>
</comment>
<evidence type="ECO:0000256" key="3">
    <source>
        <dbReference type="SAM" id="SignalP"/>
    </source>
</evidence>
<proteinExistence type="predicted"/>
<evidence type="ECO:0000259" key="4">
    <source>
        <dbReference type="Pfam" id="PF08341"/>
    </source>
</evidence>
<dbReference type="Gene3D" id="1.10.150.480">
    <property type="match status" value="1"/>
</dbReference>
<sequence length="403" mass="42575">MNKTTFPHSPKRRVARGLTTVVGATTAALLAFGFAASPALADEADGTYVGNALNGPKVSTDQGKVTTSLFNLELNDGTVLQTYCIDFETSIKDKASYQEDTWSNYPGKGDFAEPAKVHWILQNSYPSVEAETLADEAGIDGLNDKEAMGGTQAAIWHFSNGVKLEGKNDPKVEQVYDYLTENAEELPQTEEPDQSLEITVEDHEGEAGSTVGKFTVETSADSVPLDLEAPEGVELVDLESGEPVDSAGDGDQFTVKVPEDSDSGKATVTGSVSTDVNAGLLYKGLDDEKATQTLITAESGEATVESGAWVSWERAGEPEPEPSDKPEPSEEPEPEPSEEPEPEPEPSDANEKPAAPEKDEDEGGLPVTGTALTGLIIAAVIALGTGAAAIFLSRKRRTATLEG</sequence>
<keyword evidence="2" id="KW-0812">Transmembrane</keyword>
<reference evidence="5 6" key="1">
    <citation type="submission" date="2020-08" db="EMBL/GenBank/DDBJ databases">
        <title>Sequencing the genomes of 1000 actinobacteria strains.</title>
        <authorList>
            <person name="Klenk H.-P."/>
        </authorList>
    </citation>
    <scope>NUCLEOTIDE SEQUENCE [LARGE SCALE GENOMIC DNA]</scope>
    <source>
        <strain evidence="5 6">DSM 102030</strain>
    </source>
</reference>
<feature type="compositionally biased region" description="Acidic residues" evidence="1">
    <location>
        <begin position="329"/>
        <end position="348"/>
    </location>
</feature>
<evidence type="ECO:0000313" key="5">
    <source>
        <dbReference type="EMBL" id="MBB4933641.1"/>
    </source>
</evidence>
<protein>
    <submittedName>
        <fullName evidence="5">TQXA domain-containing protein</fullName>
    </submittedName>
</protein>
<keyword evidence="2" id="KW-0472">Membrane</keyword>
<feature type="compositionally biased region" description="Basic and acidic residues" evidence="1">
    <location>
        <begin position="314"/>
        <end position="328"/>
    </location>
</feature>